<dbReference type="EMBL" id="QBKP01000006">
    <property type="protein sequence ID" value="PTX50044.1"/>
    <property type="molecule type" value="Genomic_DNA"/>
</dbReference>
<evidence type="ECO:0000256" key="4">
    <source>
        <dbReference type="RuleBase" id="RU003560"/>
    </source>
</evidence>
<keyword evidence="6" id="KW-1185">Reference proteome</keyword>
<dbReference type="GO" id="GO:0008483">
    <property type="term" value="F:transaminase activity"/>
    <property type="evidence" value="ECO:0007669"/>
    <property type="project" value="UniProtKB-KW"/>
</dbReference>
<dbReference type="PANTHER" id="PTHR45688">
    <property type="match status" value="1"/>
</dbReference>
<dbReference type="InterPro" id="IPR005814">
    <property type="entry name" value="Aminotrans_3"/>
</dbReference>
<dbReference type="PROSITE" id="PS00600">
    <property type="entry name" value="AA_TRANSFER_CLASS_3"/>
    <property type="match status" value="1"/>
</dbReference>
<dbReference type="CDD" id="cd00610">
    <property type="entry name" value="OAT_like"/>
    <property type="match status" value="1"/>
</dbReference>
<gene>
    <name evidence="5" type="ORF">C8N34_106226</name>
</gene>
<dbReference type="SUPFAM" id="SSF53383">
    <property type="entry name" value="PLP-dependent transferases"/>
    <property type="match status" value="1"/>
</dbReference>
<evidence type="ECO:0000313" key="5">
    <source>
        <dbReference type="EMBL" id="PTX50044.1"/>
    </source>
</evidence>
<reference evidence="5 6" key="1">
    <citation type="submission" date="2018-04" db="EMBL/GenBank/DDBJ databases">
        <title>Genomic Encyclopedia of Archaeal and Bacterial Type Strains, Phase II (KMG-II): from individual species to whole genera.</title>
        <authorList>
            <person name="Goeker M."/>
        </authorList>
    </citation>
    <scope>NUCLEOTIDE SEQUENCE [LARGE SCALE GENOMIC DNA]</scope>
    <source>
        <strain evidence="5 6">DSM 21823</strain>
    </source>
</reference>
<keyword evidence="5" id="KW-0032">Aminotransferase</keyword>
<dbReference type="AlphaFoldDB" id="A0A2T6B1U3"/>
<dbReference type="InterPro" id="IPR015421">
    <property type="entry name" value="PyrdxlP-dep_Trfase_major"/>
</dbReference>
<dbReference type="Gene3D" id="3.40.640.10">
    <property type="entry name" value="Type I PLP-dependent aspartate aminotransferase-like (Major domain)"/>
    <property type="match status" value="1"/>
</dbReference>
<comment type="caution">
    <text evidence="5">The sequence shown here is derived from an EMBL/GenBank/DDBJ whole genome shotgun (WGS) entry which is preliminary data.</text>
</comment>
<accession>A0A2T6B1U3</accession>
<dbReference type="InterPro" id="IPR049704">
    <property type="entry name" value="Aminotrans_3_PPA_site"/>
</dbReference>
<dbReference type="InterPro" id="IPR015424">
    <property type="entry name" value="PyrdxlP-dep_Trfase"/>
</dbReference>
<organism evidence="5 6">
    <name type="scientific">Gemmobacter caeni</name>
    <dbReference type="NCBI Taxonomy" id="589035"/>
    <lineage>
        <taxon>Bacteria</taxon>
        <taxon>Pseudomonadati</taxon>
        <taxon>Pseudomonadota</taxon>
        <taxon>Alphaproteobacteria</taxon>
        <taxon>Rhodobacterales</taxon>
        <taxon>Paracoccaceae</taxon>
        <taxon>Gemmobacter</taxon>
    </lineage>
</organism>
<comment type="similarity">
    <text evidence="2 4">Belongs to the class-III pyridoxal-phosphate-dependent aminotransferase family.</text>
</comment>
<keyword evidence="5" id="KW-0808">Transferase</keyword>
<dbReference type="Proteomes" id="UP000244224">
    <property type="component" value="Unassembled WGS sequence"/>
</dbReference>
<evidence type="ECO:0000256" key="2">
    <source>
        <dbReference type="ARBA" id="ARBA00008954"/>
    </source>
</evidence>
<evidence type="ECO:0000256" key="3">
    <source>
        <dbReference type="ARBA" id="ARBA00022898"/>
    </source>
</evidence>
<dbReference type="Pfam" id="PF00202">
    <property type="entry name" value="Aminotran_3"/>
    <property type="match status" value="1"/>
</dbReference>
<dbReference type="Gene3D" id="3.90.1150.10">
    <property type="entry name" value="Aspartate Aminotransferase, domain 1"/>
    <property type="match status" value="1"/>
</dbReference>
<evidence type="ECO:0000313" key="6">
    <source>
        <dbReference type="Proteomes" id="UP000244224"/>
    </source>
</evidence>
<keyword evidence="3 4" id="KW-0663">Pyridoxal phosphate</keyword>
<evidence type="ECO:0000256" key="1">
    <source>
        <dbReference type="ARBA" id="ARBA00001933"/>
    </source>
</evidence>
<dbReference type="InterPro" id="IPR015422">
    <property type="entry name" value="PyrdxlP-dep_Trfase_small"/>
</dbReference>
<comment type="cofactor">
    <cofactor evidence="1">
        <name>pyridoxal 5'-phosphate</name>
        <dbReference type="ChEBI" id="CHEBI:597326"/>
    </cofactor>
</comment>
<sequence length="446" mass="48780">MRGRLIQSVPARPNLSAKAHAMTDLVARRRALLGPNVSTFYDDPVHIVRGEGVWMWDAGGRKYLDCYNNVPHVGHCNPRVVEAICKQAATLNTHTRYLHEGILDYVERLTATCEDPLETAILTCTGSEANDIALRMAEAMTGKRGIVATDATYHGNTTLVSHLSKSNVPEVGFGLGQYLRHVEAPDSYRIADPDGQRFAAKVQEAIDDLERSGIGFAALIVCPLFLNEGFPTQAEGWLRPAAEAVRRAGGLLICDEVQSGFGRSGSHFWAHQRQGVTPDVVTMGKPMGNGHPVAGLVTTAEIMARFRKSFRYFNTFGGNPVSCAAAMAVLDELQERNLQANAARIGQLAQQRLVELAGRHPVIGDVRQSGMVFGAEFVLDRQERTPAAAYADLVVNKMRQRGIILSKLGRHKNTLKIRPPMPFGAEHLDLLMTTLDEVLTETPVIA</sequence>
<dbReference type="GO" id="GO:0030170">
    <property type="term" value="F:pyridoxal phosphate binding"/>
    <property type="evidence" value="ECO:0007669"/>
    <property type="project" value="InterPro"/>
</dbReference>
<dbReference type="PANTHER" id="PTHR45688:SF13">
    <property type="entry name" value="ALANINE--GLYOXYLATE AMINOTRANSFERASE 2-LIKE"/>
    <property type="match status" value="1"/>
</dbReference>
<protein>
    <submittedName>
        <fullName evidence="5">4-aminobutyrate aminotransferase-like enzyme</fullName>
    </submittedName>
</protein>
<proteinExistence type="inferred from homology"/>
<name>A0A2T6B1U3_9RHOB</name>
<dbReference type="PIRSF" id="PIRSF000521">
    <property type="entry name" value="Transaminase_4ab_Lys_Orn"/>
    <property type="match status" value="1"/>
</dbReference>